<dbReference type="Proteomes" id="UP000275225">
    <property type="component" value="Unassembled WGS sequence"/>
</dbReference>
<dbReference type="GO" id="GO:0000287">
    <property type="term" value="F:magnesium ion binding"/>
    <property type="evidence" value="ECO:0007669"/>
    <property type="project" value="UniProtKB-UniRule"/>
</dbReference>
<feature type="binding site" evidence="11">
    <location>
        <position position="197"/>
    </location>
    <ligand>
        <name>substrate</name>
    </ligand>
</feature>
<dbReference type="EC" id="2.7.1.50" evidence="11"/>
<dbReference type="Pfam" id="PF02110">
    <property type="entry name" value="HK"/>
    <property type="match status" value="1"/>
</dbReference>
<comment type="cofactor">
    <cofactor evidence="2 11">
        <name>Mg(2+)</name>
        <dbReference type="ChEBI" id="CHEBI:18420"/>
    </cofactor>
</comment>
<evidence type="ECO:0000313" key="13">
    <source>
        <dbReference type="Proteomes" id="UP000275225"/>
    </source>
</evidence>
<dbReference type="NCBIfam" id="NF006830">
    <property type="entry name" value="PRK09355.1"/>
    <property type="match status" value="1"/>
</dbReference>
<evidence type="ECO:0000256" key="9">
    <source>
        <dbReference type="ARBA" id="ARBA00022842"/>
    </source>
</evidence>
<dbReference type="HAMAP" id="MF_00228">
    <property type="entry name" value="Thz_kinase"/>
    <property type="match status" value="1"/>
</dbReference>
<dbReference type="PIRSF" id="PIRSF000513">
    <property type="entry name" value="Thz_kinase"/>
    <property type="match status" value="1"/>
</dbReference>
<dbReference type="AlphaFoldDB" id="A0A3N6WSK1"/>
<protein>
    <recommendedName>
        <fullName evidence="11">Hydroxyethylthiazole kinase</fullName>
        <ecNumber evidence="11">2.7.1.50</ecNumber>
    </recommendedName>
    <alternativeName>
        <fullName evidence="11">4-methyl-5-beta-hydroxyethylthiazole kinase</fullName>
        <shortName evidence="11">TH kinase</shortName>
        <shortName evidence="11">Thz kinase</shortName>
    </alternativeName>
</protein>
<sequence length="266" mass="27116">MSADISVDHVVDTVHRLHEQTPLVQCITNYVSMDLAANVLNAAHASPAMVHDEREAAEMARLASAVVVNIGTLSPPWVTGMHEAASVAAERGIPWVLDPVAVGATAYRRETTNALLTHRPAVIRANASEIVALATAQGAGRGVDSTHDSTAVVEQAQALASATGSVVVVSGASDVVTDSVTTVIVDGGDPRMPLISALGCAATALVGGAAAVAPTPLLGAVAAMAMLANAGERAGRSAQGPGTLRPALLDALWAQRPEDLRDVVLR</sequence>
<dbReference type="InterPro" id="IPR029056">
    <property type="entry name" value="Ribokinase-like"/>
</dbReference>
<dbReference type="SUPFAM" id="SSF53613">
    <property type="entry name" value="Ribokinase-like"/>
    <property type="match status" value="1"/>
</dbReference>
<keyword evidence="5 11" id="KW-0479">Metal-binding</keyword>
<keyword evidence="6 11" id="KW-0547">Nucleotide-binding</keyword>
<evidence type="ECO:0000256" key="6">
    <source>
        <dbReference type="ARBA" id="ARBA00022741"/>
    </source>
</evidence>
<dbReference type="GO" id="GO:0005524">
    <property type="term" value="F:ATP binding"/>
    <property type="evidence" value="ECO:0007669"/>
    <property type="project" value="UniProtKB-UniRule"/>
</dbReference>
<feature type="binding site" evidence="11">
    <location>
        <position position="170"/>
    </location>
    <ligand>
        <name>ATP</name>
        <dbReference type="ChEBI" id="CHEBI:30616"/>
    </ligand>
</feature>
<evidence type="ECO:0000256" key="10">
    <source>
        <dbReference type="ARBA" id="ARBA00022977"/>
    </source>
</evidence>
<keyword evidence="10 11" id="KW-0784">Thiamine biosynthesis</keyword>
<comment type="function">
    <text evidence="11">Catalyzes the phosphorylation of the hydroxyl group of 4-methyl-5-beta-hydroxyethylthiazole (THZ).</text>
</comment>
<evidence type="ECO:0000256" key="8">
    <source>
        <dbReference type="ARBA" id="ARBA00022840"/>
    </source>
</evidence>
<reference evidence="12 13" key="1">
    <citation type="submission" date="2018-11" db="EMBL/GenBank/DDBJ databases">
        <authorList>
            <person name="Li F."/>
        </authorList>
    </citation>
    <scope>NUCLEOTIDE SEQUENCE [LARGE SCALE GENOMIC DNA]</scope>
    <source>
        <strain evidence="12 13">YS17T</strain>
    </source>
</reference>
<evidence type="ECO:0000256" key="11">
    <source>
        <dbReference type="HAMAP-Rule" id="MF_00228"/>
    </source>
</evidence>
<dbReference type="InterPro" id="IPR000417">
    <property type="entry name" value="Hyethyz_kinase"/>
</dbReference>
<dbReference type="GO" id="GO:0009228">
    <property type="term" value="P:thiamine biosynthetic process"/>
    <property type="evidence" value="ECO:0007669"/>
    <property type="project" value="UniProtKB-KW"/>
</dbReference>
<comment type="caution">
    <text evidence="12">The sequence shown here is derived from an EMBL/GenBank/DDBJ whole genome shotgun (WGS) entry which is preliminary data.</text>
</comment>
<evidence type="ECO:0000256" key="5">
    <source>
        <dbReference type="ARBA" id="ARBA00022723"/>
    </source>
</evidence>
<proteinExistence type="inferred from homology"/>
<comment type="catalytic activity">
    <reaction evidence="1 11">
        <text>5-(2-hydroxyethyl)-4-methylthiazole + ATP = 4-methyl-5-(2-phosphooxyethyl)-thiazole + ADP + H(+)</text>
        <dbReference type="Rhea" id="RHEA:24212"/>
        <dbReference type="ChEBI" id="CHEBI:15378"/>
        <dbReference type="ChEBI" id="CHEBI:17957"/>
        <dbReference type="ChEBI" id="CHEBI:30616"/>
        <dbReference type="ChEBI" id="CHEBI:58296"/>
        <dbReference type="ChEBI" id="CHEBI:456216"/>
        <dbReference type="EC" id="2.7.1.50"/>
    </reaction>
</comment>
<accession>A0A3N6WSK1</accession>
<keyword evidence="13" id="KW-1185">Reference proteome</keyword>
<dbReference type="UniPathway" id="UPA00060">
    <property type="reaction ID" value="UER00139"/>
</dbReference>
<dbReference type="Gene3D" id="3.40.1190.20">
    <property type="match status" value="1"/>
</dbReference>
<dbReference type="CDD" id="cd01170">
    <property type="entry name" value="THZ_kinase"/>
    <property type="match status" value="1"/>
</dbReference>
<keyword evidence="7 11" id="KW-0418">Kinase</keyword>
<dbReference type="RefSeq" id="WP_124236648.1">
    <property type="nucleotide sequence ID" value="NZ_JBHUFI010000016.1"/>
</dbReference>
<name>A0A3N6WSK1_9ACTN</name>
<comment type="similarity">
    <text evidence="11">Belongs to the Thz kinase family.</text>
</comment>
<evidence type="ECO:0000256" key="2">
    <source>
        <dbReference type="ARBA" id="ARBA00001946"/>
    </source>
</evidence>
<keyword evidence="9 11" id="KW-0460">Magnesium</keyword>
<evidence type="ECO:0000313" key="12">
    <source>
        <dbReference type="EMBL" id="RQN07962.1"/>
    </source>
</evidence>
<feature type="binding site" evidence="11">
    <location>
        <position position="124"/>
    </location>
    <ligand>
        <name>ATP</name>
        <dbReference type="ChEBI" id="CHEBI:30616"/>
    </ligand>
</feature>
<dbReference type="EMBL" id="RQJX01000009">
    <property type="protein sequence ID" value="RQN07962.1"/>
    <property type="molecule type" value="Genomic_DNA"/>
</dbReference>
<keyword evidence="4 11" id="KW-0808">Transferase</keyword>
<comment type="pathway">
    <text evidence="3 11">Cofactor biosynthesis; thiamine diphosphate biosynthesis; 4-methyl-5-(2-phosphoethyl)-thiazole from 5-(2-hydroxyethyl)-4-methylthiazole: step 1/1.</text>
</comment>
<gene>
    <name evidence="11" type="primary">thiM</name>
    <name evidence="12" type="ORF">EHW97_08005</name>
</gene>
<evidence type="ECO:0000256" key="4">
    <source>
        <dbReference type="ARBA" id="ARBA00022679"/>
    </source>
</evidence>
<dbReference type="PRINTS" id="PR01099">
    <property type="entry name" value="HYETHTZKNASE"/>
</dbReference>
<evidence type="ECO:0000256" key="3">
    <source>
        <dbReference type="ARBA" id="ARBA00004868"/>
    </source>
</evidence>
<keyword evidence="8 11" id="KW-0067">ATP-binding</keyword>
<dbReference type="GO" id="GO:0009229">
    <property type="term" value="P:thiamine diphosphate biosynthetic process"/>
    <property type="evidence" value="ECO:0007669"/>
    <property type="project" value="UniProtKB-UniRule"/>
</dbReference>
<dbReference type="GO" id="GO:0004417">
    <property type="term" value="F:hydroxyethylthiazole kinase activity"/>
    <property type="evidence" value="ECO:0007669"/>
    <property type="project" value="UniProtKB-UniRule"/>
</dbReference>
<feature type="binding site" evidence="11">
    <location>
        <position position="49"/>
    </location>
    <ligand>
        <name>substrate</name>
    </ligand>
</feature>
<dbReference type="OrthoDB" id="8909021at2"/>
<organism evidence="12 13">
    <name type="scientific">Aeromicrobium camelliae</name>
    <dbReference type="NCBI Taxonomy" id="1538144"/>
    <lineage>
        <taxon>Bacteria</taxon>
        <taxon>Bacillati</taxon>
        <taxon>Actinomycetota</taxon>
        <taxon>Actinomycetes</taxon>
        <taxon>Propionibacteriales</taxon>
        <taxon>Nocardioidaceae</taxon>
        <taxon>Aeromicrobium</taxon>
    </lineage>
</organism>
<evidence type="ECO:0000256" key="1">
    <source>
        <dbReference type="ARBA" id="ARBA00001771"/>
    </source>
</evidence>
<evidence type="ECO:0000256" key="7">
    <source>
        <dbReference type="ARBA" id="ARBA00022777"/>
    </source>
</evidence>